<dbReference type="InterPro" id="IPR000305">
    <property type="entry name" value="GIY-YIG_endonuc"/>
</dbReference>
<dbReference type="EMBL" id="KY942057">
    <property type="protein sequence ID" value="ASD51566.1"/>
    <property type="molecule type" value="Genomic_DNA"/>
</dbReference>
<dbReference type="InterPro" id="IPR035901">
    <property type="entry name" value="GIY-YIG_endonuc_sf"/>
</dbReference>
<evidence type="ECO:0000259" key="4">
    <source>
        <dbReference type="SMART" id="SM00465"/>
    </source>
</evidence>
<dbReference type="Pfam" id="PF01541">
    <property type="entry name" value="GIY-YIG"/>
    <property type="match status" value="1"/>
</dbReference>
<feature type="domain" description="GIY-YIG" evidence="4">
    <location>
        <begin position="1"/>
        <end position="89"/>
    </location>
</feature>
<dbReference type="SUPFAM" id="SSF82771">
    <property type="entry name" value="GIY-YIG endonuclease"/>
    <property type="match status" value="1"/>
</dbReference>
<evidence type="ECO:0000256" key="1">
    <source>
        <dbReference type="ARBA" id="ARBA00001946"/>
    </source>
</evidence>
<protein>
    <recommendedName>
        <fullName evidence="4">GIY-YIG domain-containing protein</fullName>
    </recommendedName>
</protein>
<proteinExistence type="predicted"/>
<evidence type="ECO:0000256" key="3">
    <source>
        <dbReference type="SAM" id="MobiDB-lite"/>
    </source>
</evidence>
<comment type="cofactor">
    <cofactor evidence="1">
        <name>Mg(2+)</name>
        <dbReference type="ChEBI" id="CHEBI:18420"/>
    </cofactor>
</comment>
<dbReference type="Proteomes" id="UP000222311">
    <property type="component" value="Segment"/>
</dbReference>
<accession>A0A248H3U0</accession>
<keyword evidence="2" id="KW-0460">Magnesium</keyword>
<sequence>MLSLYLITNLANHKFYIGVTSEPDRRLAEHKCGQGSIALQRAFKKYGEDQFRFEVLFRGEDSVILEIESELVCQEILDSGWCYNMVVGGGNPPLVTPESSAKSAATRKRLIAEGKIKPPPRLTPEAQARKGKIISKLMTEGKIPKPPRPSSESQTRGGETRKRLHALGLIDIGPGRDETIYKWQHKDGRIVELRRCDMELQYGLPSGNITNLLKGRAKTCLGWRILNG</sequence>
<dbReference type="Gene3D" id="3.40.1440.10">
    <property type="entry name" value="GIY-YIG endonuclease"/>
    <property type="match status" value="1"/>
</dbReference>
<dbReference type="SMART" id="SM00465">
    <property type="entry name" value="GIYc"/>
    <property type="match status" value="1"/>
</dbReference>
<evidence type="ECO:0000256" key="2">
    <source>
        <dbReference type="ARBA" id="ARBA00022842"/>
    </source>
</evidence>
<name>A0A248H3U0_9CAUD</name>
<organism evidence="5 6">
    <name type="scientific">Dickeya phage XF4</name>
    <dbReference type="NCBI Taxonomy" id="1983656"/>
    <lineage>
        <taxon>Viruses</taxon>
        <taxon>Duplodnaviria</taxon>
        <taxon>Heunggongvirae</taxon>
        <taxon>Uroviricota</taxon>
        <taxon>Caudoviricetes</taxon>
        <taxon>Pantevenvirales</taxon>
        <taxon>Ackermannviridae</taxon>
        <taxon>Aglimvirinae</taxon>
        <taxon>Limestonevirus</taxon>
        <taxon>Limestonevirus limestone</taxon>
    </lineage>
</organism>
<reference evidence="5 6" key="1">
    <citation type="journal article" date="2017" name="Front. Microbiol.">
        <title>Environmental Bacteriophages of the Emerging Enterobacterial Phytopathogen, Dickeya solani, Show Genomic Conservation and Capacity for Horizontal Gene Transfer between Their Bacterial Hosts.</title>
        <authorList>
            <person name="Day A.W."/>
            <person name="Ahn J."/>
            <person name="Fang X."/>
            <person name="Salmond G.P.C."/>
        </authorList>
    </citation>
    <scope>NUCLEOTIDE SEQUENCE [LARGE SCALE GENOMIC DNA]</scope>
</reference>
<evidence type="ECO:0000313" key="6">
    <source>
        <dbReference type="Proteomes" id="UP000222311"/>
    </source>
</evidence>
<feature type="region of interest" description="Disordered" evidence="3">
    <location>
        <begin position="137"/>
        <end position="160"/>
    </location>
</feature>
<evidence type="ECO:0000313" key="5">
    <source>
        <dbReference type="EMBL" id="ASD51566.1"/>
    </source>
</evidence>